<dbReference type="RefSeq" id="WP_186921011.1">
    <property type="nucleotide sequence ID" value="NZ_JACOFW010000002.1"/>
</dbReference>
<keyword evidence="2" id="KW-1185">Reference proteome</keyword>
<accession>A0ABR6X030</accession>
<dbReference type="Proteomes" id="UP000648257">
    <property type="component" value="Unassembled WGS sequence"/>
</dbReference>
<gene>
    <name evidence="1" type="ORF">H8K52_02210</name>
</gene>
<name>A0ABR6X030_9BURK</name>
<reference evidence="1 2" key="1">
    <citation type="submission" date="2020-08" db="EMBL/GenBank/DDBJ databases">
        <title>Novel species isolated from subtropical streams in China.</title>
        <authorList>
            <person name="Lu H."/>
        </authorList>
    </citation>
    <scope>NUCLEOTIDE SEQUENCE [LARGE SCALE GENOMIC DNA]</scope>
    <source>
        <strain evidence="1 2">KACC 16656</strain>
    </source>
</reference>
<organism evidence="1 2">
    <name type="scientific">Undibacterium seohonense</name>
    <dbReference type="NCBI Taxonomy" id="1344950"/>
    <lineage>
        <taxon>Bacteria</taxon>
        <taxon>Pseudomonadati</taxon>
        <taxon>Pseudomonadota</taxon>
        <taxon>Betaproteobacteria</taxon>
        <taxon>Burkholderiales</taxon>
        <taxon>Oxalobacteraceae</taxon>
        <taxon>Undibacterium</taxon>
    </lineage>
</organism>
<comment type="caution">
    <text evidence="1">The sequence shown here is derived from an EMBL/GenBank/DDBJ whole genome shotgun (WGS) entry which is preliminary data.</text>
</comment>
<dbReference type="EMBL" id="JACOFW010000002">
    <property type="protein sequence ID" value="MBC3806157.1"/>
    <property type="molecule type" value="Genomic_DNA"/>
</dbReference>
<evidence type="ECO:0000313" key="1">
    <source>
        <dbReference type="EMBL" id="MBC3806157.1"/>
    </source>
</evidence>
<proteinExistence type="predicted"/>
<sequence length="148" mass="16228">MTFSKRPRKQNASGKGGVKITKLAGNVKRQGNMLRCDTKHISNLRKELASKGLALLSANGESQARTLPKVLRYLGNRGINTKEAEGCGYYRIATRIQEMEASNYVITSNRETIIGADGLVHRGIARYVLLRDNTEPNPQGELDLGGAE</sequence>
<protein>
    <submittedName>
        <fullName evidence="1">Uncharacterized protein</fullName>
    </submittedName>
</protein>
<evidence type="ECO:0000313" key="2">
    <source>
        <dbReference type="Proteomes" id="UP000648257"/>
    </source>
</evidence>